<accession>A0A8T2QGN5</accession>
<dbReference type="PANTHER" id="PTHR45931:SF3">
    <property type="entry name" value="RING ZINC FINGER-CONTAINING PROTEIN"/>
    <property type="match status" value="1"/>
</dbReference>
<feature type="compositionally biased region" description="Polar residues" evidence="5">
    <location>
        <begin position="176"/>
        <end position="185"/>
    </location>
</feature>
<evidence type="ECO:0000313" key="8">
    <source>
        <dbReference type="Proteomes" id="UP000825935"/>
    </source>
</evidence>
<dbReference type="PANTHER" id="PTHR45931">
    <property type="entry name" value="SI:CH211-59O9.10"/>
    <property type="match status" value="1"/>
</dbReference>
<dbReference type="SUPFAM" id="SSF57850">
    <property type="entry name" value="RING/U-box"/>
    <property type="match status" value="1"/>
</dbReference>
<gene>
    <name evidence="7" type="ORF">KP509_35G047800</name>
</gene>
<evidence type="ECO:0000256" key="1">
    <source>
        <dbReference type="ARBA" id="ARBA00022723"/>
    </source>
</evidence>
<evidence type="ECO:0000313" key="7">
    <source>
        <dbReference type="EMBL" id="KAH7282798.1"/>
    </source>
</evidence>
<feature type="region of interest" description="Disordered" evidence="5">
    <location>
        <begin position="25"/>
        <end position="51"/>
    </location>
</feature>
<dbReference type="InterPro" id="IPR001841">
    <property type="entry name" value="Znf_RING"/>
</dbReference>
<dbReference type="SMART" id="SM00184">
    <property type="entry name" value="RING"/>
    <property type="match status" value="1"/>
</dbReference>
<dbReference type="Proteomes" id="UP000825935">
    <property type="component" value="Chromosome 35"/>
</dbReference>
<comment type="caution">
    <text evidence="7">The sequence shown here is derived from an EMBL/GenBank/DDBJ whole genome shotgun (WGS) entry which is preliminary data.</text>
</comment>
<dbReference type="Pfam" id="PF13639">
    <property type="entry name" value="zf-RING_2"/>
    <property type="match status" value="1"/>
</dbReference>
<sequence>MALQSSRSFNAALFQNISFLLDGSNNQEEEEEDREATQLSGRGHASGSVSIAAGQTGRGFERLLTIQPAQNREVNGSKLDAHSILKACKEEKYQPKHRDFPSERGSDLTQCPICLENFEIHDKILRLPCNHPFHAHCIAPWINEKHDECPFCRSKILKSNTQISSITPNSSNRSSLYSNFENSGGQPYGRPRDAPLNITPTFQRSHTNRVIAPTYDRSTSMATRLLIPSSNNFVPNNNPLFVSTSGSHRFHIPIENSTSMRQSSMPDQRAPSTRASVYNQPVYEIRNSEVHGTSSRIGSIPISKFPSMRNYTQHMG</sequence>
<dbReference type="GO" id="GO:0005634">
    <property type="term" value="C:nucleus"/>
    <property type="evidence" value="ECO:0007669"/>
    <property type="project" value="TreeGrafter"/>
</dbReference>
<keyword evidence="8" id="KW-1185">Reference proteome</keyword>
<evidence type="ECO:0000256" key="3">
    <source>
        <dbReference type="ARBA" id="ARBA00022833"/>
    </source>
</evidence>
<evidence type="ECO:0000259" key="6">
    <source>
        <dbReference type="PROSITE" id="PS50089"/>
    </source>
</evidence>
<keyword evidence="1" id="KW-0479">Metal-binding</keyword>
<proteinExistence type="predicted"/>
<dbReference type="GO" id="GO:0008270">
    <property type="term" value="F:zinc ion binding"/>
    <property type="evidence" value="ECO:0007669"/>
    <property type="project" value="UniProtKB-KW"/>
</dbReference>
<dbReference type="InterPro" id="IPR013083">
    <property type="entry name" value="Znf_RING/FYVE/PHD"/>
</dbReference>
<evidence type="ECO:0000256" key="2">
    <source>
        <dbReference type="ARBA" id="ARBA00022771"/>
    </source>
</evidence>
<dbReference type="EMBL" id="CM035440">
    <property type="protein sequence ID" value="KAH7282798.1"/>
    <property type="molecule type" value="Genomic_DNA"/>
</dbReference>
<protein>
    <recommendedName>
        <fullName evidence="6">RING-type domain-containing protein</fullName>
    </recommendedName>
</protein>
<dbReference type="AlphaFoldDB" id="A0A8T2QGN5"/>
<keyword evidence="3" id="KW-0862">Zinc</keyword>
<evidence type="ECO:0000256" key="5">
    <source>
        <dbReference type="SAM" id="MobiDB-lite"/>
    </source>
</evidence>
<keyword evidence="2 4" id="KW-0863">Zinc-finger</keyword>
<organism evidence="7 8">
    <name type="scientific">Ceratopteris richardii</name>
    <name type="common">Triangle waterfern</name>
    <dbReference type="NCBI Taxonomy" id="49495"/>
    <lineage>
        <taxon>Eukaryota</taxon>
        <taxon>Viridiplantae</taxon>
        <taxon>Streptophyta</taxon>
        <taxon>Embryophyta</taxon>
        <taxon>Tracheophyta</taxon>
        <taxon>Polypodiopsida</taxon>
        <taxon>Polypodiidae</taxon>
        <taxon>Polypodiales</taxon>
        <taxon>Pteridineae</taxon>
        <taxon>Pteridaceae</taxon>
        <taxon>Parkerioideae</taxon>
        <taxon>Ceratopteris</taxon>
    </lineage>
</organism>
<dbReference type="Gene3D" id="3.30.40.10">
    <property type="entry name" value="Zinc/RING finger domain, C3HC4 (zinc finger)"/>
    <property type="match status" value="1"/>
</dbReference>
<dbReference type="GO" id="GO:0006511">
    <property type="term" value="P:ubiquitin-dependent protein catabolic process"/>
    <property type="evidence" value="ECO:0007669"/>
    <property type="project" value="TreeGrafter"/>
</dbReference>
<dbReference type="PROSITE" id="PS50089">
    <property type="entry name" value="ZF_RING_2"/>
    <property type="match status" value="1"/>
</dbReference>
<feature type="region of interest" description="Disordered" evidence="5">
    <location>
        <begin position="164"/>
        <end position="192"/>
    </location>
</feature>
<evidence type="ECO:0000256" key="4">
    <source>
        <dbReference type="PROSITE-ProRule" id="PRU00175"/>
    </source>
</evidence>
<dbReference type="InterPro" id="IPR051834">
    <property type="entry name" value="RING_finger_E3_ligase"/>
</dbReference>
<dbReference type="EMBL" id="CM035440">
    <property type="protein sequence ID" value="KAH7282799.1"/>
    <property type="molecule type" value="Genomic_DNA"/>
</dbReference>
<dbReference type="CDD" id="cd16454">
    <property type="entry name" value="RING-H2_PA-TM-RING"/>
    <property type="match status" value="1"/>
</dbReference>
<feature type="domain" description="RING-type" evidence="6">
    <location>
        <begin position="111"/>
        <end position="153"/>
    </location>
</feature>
<feature type="compositionally biased region" description="Low complexity" evidence="5">
    <location>
        <begin position="164"/>
        <end position="175"/>
    </location>
</feature>
<dbReference type="GO" id="GO:0061630">
    <property type="term" value="F:ubiquitin protein ligase activity"/>
    <property type="evidence" value="ECO:0007669"/>
    <property type="project" value="TreeGrafter"/>
</dbReference>
<reference evidence="7" key="1">
    <citation type="submission" date="2021-08" db="EMBL/GenBank/DDBJ databases">
        <title>WGS assembly of Ceratopteris richardii.</title>
        <authorList>
            <person name="Marchant D.B."/>
            <person name="Chen G."/>
            <person name="Jenkins J."/>
            <person name="Shu S."/>
            <person name="Leebens-Mack J."/>
            <person name="Grimwood J."/>
            <person name="Schmutz J."/>
            <person name="Soltis P."/>
            <person name="Soltis D."/>
            <person name="Chen Z.-H."/>
        </authorList>
    </citation>
    <scope>NUCLEOTIDE SEQUENCE</scope>
    <source>
        <strain evidence="7">Whitten #5841</strain>
        <tissue evidence="7">Leaf</tissue>
    </source>
</reference>
<name>A0A8T2QGN5_CERRI</name>
<dbReference type="OrthoDB" id="4348522at2759"/>